<dbReference type="HAMAP" id="MF_00758">
    <property type="entry name" value="UPF0301"/>
    <property type="match status" value="1"/>
</dbReference>
<evidence type="ECO:0000256" key="2">
    <source>
        <dbReference type="HAMAP-Rule" id="MF_00758"/>
    </source>
</evidence>
<dbReference type="EMBL" id="UFSO01000003">
    <property type="protein sequence ID" value="SSY80355.1"/>
    <property type="molecule type" value="Genomic_DNA"/>
</dbReference>
<dbReference type="SUPFAM" id="SSF143456">
    <property type="entry name" value="VC0467-like"/>
    <property type="match status" value="1"/>
</dbReference>
<dbReference type="OrthoDB" id="9807486at2"/>
<gene>
    <name evidence="3" type="primary">yqgE</name>
    <name evidence="3" type="ORF">NCTC10283_01912</name>
</gene>
<proteinExistence type="inferred from homology"/>
<organism evidence="3 4">
    <name type="scientific">Alysiella crassa</name>
    <dbReference type="NCBI Taxonomy" id="153491"/>
    <lineage>
        <taxon>Bacteria</taxon>
        <taxon>Pseudomonadati</taxon>
        <taxon>Pseudomonadota</taxon>
        <taxon>Betaproteobacteria</taxon>
        <taxon>Neisseriales</taxon>
        <taxon>Neisseriaceae</taxon>
        <taxon>Alysiella</taxon>
    </lineage>
</organism>
<evidence type="ECO:0000256" key="1">
    <source>
        <dbReference type="ARBA" id="ARBA00009600"/>
    </source>
</evidence>
<dbReference type="GO" id="GO:0005829">
    <property type="term" value="C:cytosol"/>
    <property type="evidence" value="ECO:0007669"/>
    <property type="project" value="TreeGrafter"/>
</dbReference>
<dbReference type="STRING" id="1120980.GCA_000745955_00168"/>
<comment type="similarity">
    <text evidence="1 2">Belongs to the UPF0301 (AlgH) family.</text>
</comment>
<dbReference type="AlphaFoldDB" id="A0A376BUA3"/>
<dbReference type="InterPro" id="IPR003774">
    <property type="entry name" value="AlgH-like"/>
</dbReference>
<dbReference type="NCBIfam" id="NF001266">
    <property type="entry name" value="PRK00228.1-1"/>
    <property type="match status" value="1"/>
</dbReference>
<dbReference type="RefSeq" id="WP_034296491.1">
    <property type="nucleotide sequence ID" value="NZ_CP091519.2"/>
</dbReference>
<dbReference type="Pfam" id="PF02622">
    <property type="entry name" value="DUF179"/>
    <property type="match status" value="1"/>
</dbReference>
<dbReference type="PANTHER" id="PTHR30327:SF1">
    <property type="entry name" value="UPF0301 PROTEIN YQGE"/>
    <property type="match status" value="1"/>
</dbReference>
<accession>A0A376BUA3</accession>
<keyword evidence="4" id="KW-1185">Reference proteome</keyword>
<sequence length="184" mass="20054">MLNLTNHFLIATPDLEDSLFSGSLVYICEHTSDGAMGLIVNKPSPIGMEIVFAGAGCKHIPKKYMSEFVMMGGPVQPERGFVLHTPVGNWQSTLTVNEHNGVTTSRDIIDSLTKDETVQHALLTIGYSSWTGGQLEREIAENSWLTVAADNQILFHTPIAERHQAALNKLGITQTNLMNGIGHA</sequence>
<dbReference type="Proteomes" id="UP000254209">
    <property type="component" value="Unassembled WGS sequence"/>
</dbReference>
<reference evidence="3 4" key="1">
    <citation type="submission" date="2018-06" db="EMBL/GenBank/DDBJ databases">
        <authorList>
            <consortium name="Pathogen Informatics"/>
            <person name="Doyle S."/>
        </authorList>
    </citation>
    <scope>NUCLEOTIDE SEQUENCE [LARGE SCALE GENOMIC DNA]</scope>
    <source>
        <strain evidence="3 4">NCTC10283</strain>
    </source>
</reference>
<evidence type="ECO:0000313" key="3">
    <source>
        <dbReference type="EMBL" id="SSY80355.1"/>
    </source>
</evidence>
<name>A0A376BUA3_9NEIS</name>
<dbReference type="Gene3D" id="3.40.1740.10">
    <property type="entry name" value="VC0467-like"/>
    <property type="match status" value="1"/>
</dbReference>
<protein>
    <recommendedName>
        <fullName evidence="2">UPF0301 protein NCTC10283_01912</fullName>
    </recommendedName>
</protein>
<evidence type="ECO:0000313" key="4">
    <source>
        <dbReference type="Proteomes" id="UP000254209"/>
    </source>
</evidence>
<dbReference type="PANTHER" id="PTHR30327">
    <property type="entry name" value="UNCHARACTERIZED PROTEIN YQGE"/>
    <property type="match status" value="1"/>
</dbReference>